<gene>
    <name evidence="5" type="ORF">GA0070561_4120</name>
</gene>
<dbReference type="Gene3D" id="1.10.150.130">
    <property type="match status" value="1"/>
</dbReference>
<evidence type="ECO:0000256" key="3">
    <source>
        <dbReference type="ARBA" id="ARBA00023172"/>
    </source>
</evidence>
<accession>A0A1C4YE86</accession>
<feature type="domain" description="Tyr recombinase" evidence="4">
    <location>
        <begin position="233"/>
        <end position="475"/>
    </location>
</feature>
<dbReference type="SUPFAM" id="SSF56349">
    <property type="entry name" value="DNA breaking-rejoining enzymes"/>
    <property type="match status" value="1"/>
</dbReference>
<protein>
    <submittedName>
        <fullName evidence="5">Phage integrase family protein</fullName>
    </submittedName>
</protein>
<keyword evidence="3" id="KW-0233">DNA recombination</keyword>
<dbReference type="GO" id="GO:0006310">
    <property type="term" value="P:DNA recombination"/>
    <property type="evidence" value="ECO:0007669"/>
    <property type="project" value="UniProtKB-KW"/>
</dbReference>
<dbReference type="InterPro" id="IPR010998">
    <property type="entry name" value="Integrase_recombinase_N"/>
</dbReference>
<dbReference type="PANTHER" id="PTHR30349:SF64">
    <property type="entry name" value="PROPHAGE INTEGRASE INTD-RELATED"/>
    <property type="match status" value="1"/>
</dbReference>
<dbReference type="Gene3D" id="1.10.443.10">
    <property type="entry name" value="Intergrase catalytic core"/>
    <property type="match status" value="1"/>
</dbReference>
<dbReference type="STRING" id="285676.GA0070561_4120"/>
<keyword evidence="2" id="KW-0238">DNA-binding</keyword>
<dbReference type="RefSeq" id="WP_091402441.1">
    <property type="nucleotide sequence ID" value="NZ_FMCR01000004.1"/>
</dbReference>
<dbReference type="GO" id="GO:0015074">
    <property type="term" value="P:DNA integration"/>
    <property type="evidence" value="ECO:0007669"/>
    <property type="project" value="InterPro"/>
</dbReference>
<dbReference type="InterPro" id="IPR013762">
    <property type="entry name" value="Integrase-like_cat_sf"/>
</dbReference>
<dbReference type="InterPro" id="IPR011010">
    <property type="entry name" value="DNA_brk_join_enz"/>
</dbReference>
<evidence type="ECO:0000256" key="1">
    <source>
        <dbReference type="ARBA" id="ARBA00008857"/>
    </source>
</evidence>
<dbReference type="Proteomes" id="UP000198864">
    <property type="component" value="Unassembled WGS sequence"/>
</dbReference>
<dbReference type="AlphaFoldDB" id="A0A1C4YE86"/>
<dbReference type="PANTHER" id="PTHR30349">
    <property type="entry name" value="PHAGE INTEGRASE-RELATED"/>
    <property type="match status" value="1"/>
</dbReference>
<dbReference type="InterPro" id="IPR002104">
    <property type="entry name" value="Integrase_catalytic"/>
</dbReference>
<dbReference type="GO" id="GO:0003677">
    <property type="term" value="F:DNA binding"/>
    <property type="evidence" value="ECO:0007669"/>
    <property type="project" value="UniProtKB-KW"/>
</dbReference>
<name>A0A1C4YE86_9ACTN</name>
<evidence type="ECO:0000256" key="2">
    <source>
        <dbReference type="ARBA" id="ARBA00023125"/>
    </source>
</evidence>
<dbReference type="PROSITE" id="PS51898">
    <property type="entry name" value="TYR_RECOMBINASE"/>
    <property type="match status" value="1"/>
</dbReference>
<proteinExistence type="inferred from homology"/>
<dbReference type="InterPro" id="IPR050090">
    <property type="entry name" value="Tyrosine_recombinase_XerCD"/>
</dbReference>
<reference evidence="5 6" key="1">
    <citation type="submission" date="2016-06" db="EMBL/GenBank/DDBJ databases">
        <authorList>
            <person name="Kjaerup R.B."/>
            <person name="Dalgaard T.S."/>
            <person name="Juul-Madsen H.R."/>
        </authorList>
    </citation>
    <scope>NUCLEOTIDE SEQUENCE [LARGE SCALE GENOMIC DNA]</scope>
    <source>
        <strain evidence="5 6">DSM 44871</strain>
    </source>
</reference>
<organism evidence="5 6">
    <name type="scientific">Micromonospora saelicesensis</name>
    <dbReference type="NCBI Taxonomy" id="285676"/>
    <lineage>
        <taxon>Bacteria</taxon>
        <taxon>Bacillati</taxon>
        <taxon>Actinomycetota</taxon>
        <taxon>Actinomycetes</taxon>
        <taxon>Micromonosporales</taxon>
        <taxon>Micromonosporaceae</taxon>
        <taxon>Micromonospora</taxon>
    </lineage>
</organism>
<evidence type="ECO:0000313" key="5">
    <source>
        <dbReference type="EMBL" id="SCF19059.1"/>
    </source>
</evidence>
<evidence type="ECO:0000313" key="6">
    <source>
        <dbReference type="Proteomes" id="UP000198864"/>
    </source>
</evidence>
<evidence type="ECO:0000259" key="4">
    <source>
        <dbReference type="PROSITE" id="PS51898"/>
    </source>
</evidence>
<comment type="similarity">
    <text evidence="1">Belongs to the 'phage' integrase family.</text>
</comment>
<sequence>MKSYEVQIWEIAKRADRKARPWRVRWAVSGQRFEDMFRTKALAHSFRAELVQAANAGEPFDPATGRPVSEARTKNPTTWYGHSRAYVEMKWPRAAAKTRRSIVEALTSITVTLTRPTKRGRPTDALLREALYLYGLNPRRWSDEIPAEHAAALAWLETASLPVVELDSPAMVRRVLDSLCVRLDGKPAAASTVQRKRATFYNVLGYAVELELIASNPVDRVQWTAPEVAQSIDRRVVASPAQVATLLEAVKSLGKRADKVTAFFGCLYYAGMRPSEAADLRREDCDLAGRCADCGADFDDLAAVKPSRSCDHEKIEYRWGRLVLACTSPRAGSHWTDDGGSHERRGLKHRGRAETRTVPIPPRLVELLCTHVENHGVGPDGRFFRGLHGGPLSESVYDRWWKLAREKALTEAQVASPLVRRPYDLRHAAASLWLNAGVPPTEVARRLGHGVAVLLRVYANCIDGGDDTMNDKISDALSDAPAVRPGRGGIRDQ</sequence>
<dbReference type="EMBL" id="FMCR01000004">
    <property type="protein sequence ID" value="SCF19059.1"/>
    <property type="molecule type" value="Genomic_DNA"/>
</dbReference>